<keyword evidence="1" id="KW-1133">Transmembrane helix</keyword>
<proteinExistence type="predicted"/>
<dbReference type="Proteomes" id="UP000053638">
    <property type="component" value="Unassembled WGS sequence"/>
</dbReference>
<keyword evidence="1" id="KW-0472">Membrane</keyword>
<feature type="non-terminal residue" evidence="2">
    <location>
        <position position="105"/>
    </location>
</feature>
<dbReference type="PhylomeDB" id="A0A091TRT1"/>
<protein>
    <submittedName>
        <fullName evidence="2">Uncharacterized protein</fullName>
    </submittedName>
</protein>
<evidence type="ECO:0000256" key="1">
    <source>
        <dbReference type="SAM" id="Phobius"/>
    </source>
</evidence>
<gene>
    <name evidence="2" type="ORF">N335_07996</name>
</gene>
<accession>A0A091TRT1</accession>
<dbReference type="AlphaFoldDB" id="A0A091TRT1"/>
<evidence type="ECO:0000313" key="2">
    <source>
        <dbReference type="EMBL" id="KFQ79738.1"/>
    </source>
</evidence>
<keyword evidence="3" id="KW-1185">Reference proteome</keyword>
<dbReference type="EMBL" id="KK462043">
    <property type="protein sequence ID" value="KFQ79738.1"/>
    <property type="molecule type" value="Genomic_DNA"/>
</dbReference>
<sequence length="105" mass="11629">MVKPFLGCETGEPGRMSETLTSVFPNSPFVLTSFTPTFYPSILINNSISSFCFILPSTFIPVIQRMTIQEKGKKAVLGHGAWCQVLGLVCNFQRLDKDTDYSSAK</sequence>
<keyword evidence="1" id="KW-0812">Transmembrane</keyword>
<organism evidence="2 3">
    <name type="scientific">Phaethon lepturus</name>
    <name type="common">White-tailed tropicbird</name>
    <dbReference type="NCBI Taxonomy" id="97097"/>
    <lineage>
        <taxon>Eukaryota</taxon>
        <taxon>Metazoa</taxon>
        <taxon>Chordata</taxon>
        <taxon>Craniata</taxon>
        <taxon>Vertebrata</taxon>
        <taxon>Euteleostomi</taxon>
        <taxon>Archelosauria</taxon>
        <taxon>Archosauria</taxon>
        <taxon>Dinosauria</taxon>
        <taxon>Saurischia</taxon>
        <taxon>Theropoda</taxon>
        <taxon>Coelurosauria</taxon>
        <taxon>Aves</taxon>
        <taxon>Neognathae</taxon>
        <taxon>Neoaves</taxon>
        <taxon>Phaethontimorphae</taxon>
        <taxon>Phaethontiformes</taxon>
        <taxon>Phaethontidae</taxon>
        <taxon>Phaethon</taxon>
    </lineage>
</organism>
<reference evidence="2 3" key="1">
    <citation type="submission" date="2014-04" db="EMBL/GenBank/DDBJ databases">
        <title>Genome evolution of avian class.</title>
        <authorList>
            <person name="Zhang G."/>
            <person name="Li C."/>
        </authorList>
    </citation>
    <scope>NUCLEOTIDE SEQUENCE [LARGE SCALE GENOMIC DNA]</scope>
    <source>
        <strain evidence="2">BGI_N335</strain>
    </source>
</reference>
<name>A0A091TRT1_PHALP</name>
<feature type="transmembrane region" description="Helical" evidence="1">
    <location>
        <begin position="38"/>
        <end position="63"/>
    </location>
</feature>
<evidence type="ECO:0000313" key="3">
    <source>
        <dbReference type="Proteomes" id="UP000053638"/>
    </source>
</evidence>